<organism evidence="1 2">
    <name type="scientific">Corynebacterium aquilae DSM 44791</name>
    <dbReference type="NCBI Taxonomy" id="1431546"/>
    <lineage>
        <taxon>Bacteria</taxon>
        <taxon>Bacillati</taxon>
        <taxon>Actinomycetota</taxon>
        <taxon>Actinomycetes</taxon>
        <taxon>Mycobacteriales</taxon>
        <taxon>Corynebacteriaceae</taxon>
        <taxon>Corynebacterium</taxon>
    </lineage>
</organism>
<dbReference type="SUPFAM" id="SSF56784">
    <property type="entry name" value="HAD-like"/>
    <property type="match status" value="1"/>
</dbReference>
<dbReference type="SFLD" id="SFLDG01135">
    <property type="entry name" value="C1.5.6:_HAD__Beta-PGM__Phospha"/>
    <property type="match status" value="1"/>
</dbReference>
<dbReference type="InterPro" id="IPR023214">
    <property type="entry name" value="HAD_sf"/>
</dbReference>
<dbReference type="PRINTS" id="PR00413">
    <property type="entry name" value="HADHALOGNASE"/>
</dbReference>
<accession>A0A1L7CFZ1</accession>
<dbReference type="PANTHER" id="PTHR18901">
    <property type="entry name" value="2-DEOXYGLUCOSE-6-PHOSPHATE PHOSPHATASE 2"/>
    <property type="match status" value="1"/>
</dbReference>
<sequence>MVDAILWDMDGTLVDSEPLWEIATYAMGERLGRKLTPEVREKTIGGSFHNTFTICAQHAGFNPTPEREALEYQRTVDTMNELFATGLPFNPGVKRLLKELHAAGIPMLIVTNTVRDVAEGCFRAIGEHLFVDTLAGDDVAHGKPAPDLYLEAARRVGVNPERCLVFEDSATGMQAARTAGCRVIGLPAHADVPIPDGVKLLADIHGENSFATVTVEDIERFYASF</sequence>
<keyword evidence="2" id="KW-1185">Reference proteome</keyword>
<dbReference type="Gene3D" id="1.10.150.240">
    <property type="entry name" value="Putative phosphatase, domain 2"/>
    <property type="match status" value="1"/>
</dbReference>
<dbReference type="EMBL" id="CP009245">
    <property type="protein sequence ID" value="APT84759.1"/>
    <property type="molecule type" value="Genomic_DNA"/>
</dbReference>
<dbReference type="SFLD" id="SFLDG01129">
    <property type="entry name" value="C1.5:_HAD__Beta-PGM__Phosphata"/>
    <property type="match status" value="1"/>
</dbReference>
<proteinExistence type="predicted"/>
<dbReference type="STRING" id="1431546.CAQU_06390"/>
<dbReference type="PANTHER" id="PTHR18901:SF38">
    <property type="entry name" value="PSEUDOURIDINE-5'-PHOSPHATASE"/>
    <property type="match status" value="1"/>
</dbReference>
<dbReference type="InterPro" id="IPR006439">
    <property type="entry name" value="HAD-SF_hydro_IA"/>
</dbReference>
<dbReference type="RefSeq" id="WP_211276106.1">
    <property type="nucleotide sequence ID" value="NZ_CP009245.1"/>
</dbReference>
<dbReference type="InterPro" id="IPR023198">
    <property type="entry name" value="PGP-like_dom2"/>
</dbReference>
<dbReference type="InterPro" id="IPR036412">
    <property type="entry name" value="HAD-like_sf"/>
</dbReference>
<dbReference type="CDD" id="cd07505">
    <property type="entry name" value="HAD_BPGM-like"/>
    <property type="match status" value="1"/>
</dbReference>
<name>A0A1L7CFZ1_9CORY</name>
<evidence type="ECO:0008006" key="3">
    <source>
        <dbReference type="Google" id="ProtNLM"/>
    </source>
</evidence>
<evidence type="ECO:0000313" key="1">
    <source>
        <dbReference type="EMBL" id="APT84759.1"/>
    </source>
</evidence>
<gene>
    <name evidence="1" type="ORF">CAQU_06390</name>
</gene>
<dbReference type="SFLD" id="SFLDS00003">
    <property type="entry name" value="Haloacid_Dehalogenase"/>
    <property type="match status" value="1"/>
</dbReference>
<dbReference type="NCBIfam" id="TIGR01549">
    <property type="entry name" value="HAD-SF-IA-v1"/>
    <property type="match status" value="1"/>
</dbReference>
<dbReference type="Pfam" id="PF00702">
    <property type="entry name" value="Hydrolase"/>
    <property type="match status" value="1"/>
</dbReference>
<evidence type="ECO:0000313" key="2">
    <source>
        <dbReference type="Proteomes" id="UP000185478"/>
    </source>
</evidence>
<reference evidence="1 2" key="1">
    <citation type="submission" date="2014-08" db="EMBL/GenBank/DDBJ databases">
        <title>Complete genome sequence of Corynebacterium aquilae S-613T(T) (=DSM 44791(T)), isolated from the choana of a healthy golden eagle.</title>
        <authorList>
            <person name="Ruckert C."/>
            <person name="Albersmeier A."/>
            <person name="Winkler A."/>
            <person name="Kalinowski J."/>
        </authorList>
    </citation>
    <scope>NUCLEOTIDE SEQUENCE [LARGE SCALE GENOMIC DNA]</scope>
    <source>
        <strain evidence="1 2">S-613</strain>
    </source>
</reference>
<dbReference type="AlphaFoldDB" id="A0A1L7CFZ1"/>
<dbReference type="Proteomes" id="UP000185478">
    <property type="component" value="Chromosome"/>
</dbReference>
<dbReference type="KEGG" id="caqu:CAQU_06390"/>
<protein>
    <recommendedName>
        <fullName evidence="3">Phosphatase</fullName>
    </recommendedName>
</protein>
<dbReference type="NCBIfam" id="TIGR01509">
    <property type="entry name" value="HAD-SF-IA-v3"/>
    <property type="match status" value="1"/>
</dbReference>
<dbReference type="Gene3D" id="3.40.50.1000">
    <property type="entry name" value="HAD superfamily/HAD-like"/>
    <property type="match status" value="1"/>
</dbReference>